<dbReference type="AlphaFoldDB" id="A0A0C9VAR6"/>
<feature type="region of interest" description="Disordered" evidence="1">
    <location>
        <begin position="1"/>
        <end position="27"/>
    </location>
</feature>
<reference evidence="2 3" key="1">
    <citation type="submission" date="2014-04" db="EMBL/GenBank/DDBJ databases">
        <title>Evolutionary Origins and Diversification of the Mycorrhizal Mutualists.</title>
        <authorList>
            <consortium name="DOE Joint Genome Institute"/>
            <consortium name="Mycorrhizal Genomics Consortium"/>
            <person name="Kohler A."/>
            <person name="Kuo A."/>
            <person name="Nagy L.G."/>
            <person name="Floudas D."/>
            <person name="Copeland A."/>
            <person name="Barry K.W."/>
            <person name="Cichocki N."/>
            <person name="Veneault-Fourrey C."/>
            <person name="LaButti K."/>
            <person name="Lindquist E.A."/>
            <person name="Lipzen A."/>
            <person name="Lundell T."/>
            <person name="Morin E."/>
            <person name="Murat C."/>
            <person name="Riley R."/>
            <person name="Ohm R."/>
            <person name="Sun H."/>
            <person name="Tunlid A."/>
            <person name="Henrissat B."/>
            <person name="Grigoriev I.V."/>
            <person name="Hibbett D.S."/>
            <person name="Martin F."/>
        </authorList>
    </citation>
    <scope>NUCLEOTIDE SEQUENCE [LARGE SCALE GENOMIC DNA]</scope>
    <source>
        <strain evidence="2 3">MD-312</strain>
    </source>
</reference>
<keyword evidence="3" id="KW-1185">Reference proteome</keyword>
<evidence type="ECO:0000313" key="2">
    <source>
        <dbReference type="EMBL" id="KIJ62734.1"/>
    </source>
</evidence>
<organism evidence="2 3">
    <name type="scientific">Hydnomerulius pinastri MD-312</name>
    <dbReference type="NCBI Taxonomy" id="994086"/>
    <lineage>
        <taxon>Eukaryota</taxon>
        <taxon>Fungi</taxon>
        <taxon>Dikarya</taxon>
        <taxon>Basidiomycota</taxon>
        <taxon>Agaricomycotina</taxon>
        <taxon>Agaricomycetes</taxon>
        <taxon>Agaricomycetidae</taxon>
        <taxon>Boletales</taxon>
        <taxon>Boletales incertae sedis</taxon>
        <taxon>Leucogyrophana</taxon>
    </lineage>
</organism>
<accession>A0A0C9VAR6</accession>
<protein>
    <submittedName>
        <fullName evidence="2">Uncharacterized protein</fullName>
    </submittedName>
</protein>
<evidence type="ECO:0000256" key="1">
    <source>
        <dbReference type="SAM" id="MobiDB-lite"/>
    </source>
</evidence>
<sequence length="52" mass="5821">MTEPRKRHRLGMRNPREAKHGYKPASRQPVCSCEGDATLLKKRSIPASCPSS</sequence>
<dbReference type="HOGENOM" id="CLU_3087514_0_0_1"/>
<dbReference type="Proteomes" id="UP000053820">
    <property type="component" value="Unassembled WGS sequence"/>
</dbReference>
<feature type="compositionally biased region" description="Basic residues" evidence="1">
    <location>
        <begin position="1"/>
        <end position="11"/>
    </location>
</feature>
<evidence type="ECO:0000313" key="3">
    <source>
        <dbReference type="Proteomes" id="UP000053820"/>
    </source>
</evidence>
<dbReference type="EMBL" id="KN839854">
    <property type="protein sequence ID" value="KIJ62734.1"/>
    <property type="molecule type" value="Genomic_DNA"/>
</dbReference>
<name>A0A0C9VAR6_9AGAM</name>
<gene>
    <name evidence="2" type="ORF">HYDPIDRAFT_114426</name>
</gene>
<proteinExistence type="predicted"/>